<name>A0A3N1PUN1_9GAMM</name>
<organism evidence="3 4">
    <name type="scientific">Gallaecimonas pentaromativorans</name>
    <dbReference type="NCBI Taxonomy" id="584787"/>
    <lineage>
        <taxon>Bacteria</taxon>
        <taxon>Pseudomonadati</taxon>
        <taxon>Pseudomonadota</taxon>
        <taxon>Gammaproteobacteria</taxon>
        <taxon>Enterobacterales</taxon>
        <taxon>Gallaecimonadaceae</taxon>
        <taxon>Gallaecimonas</taxon>
    </lineage>
</organism>
<gene>
    <name evidence="3" type="ORF">EDC28_101524</name>
</gene>
<keyword evidence="2" id="KW-0472">Membrane</keyword>
<reference evidence="3 4" key="1">
    <citation type="submission" date="2018-11" db="EMBL/GenBank/DDBJ databases">
        <title>Genomic Encyclopedia of Type Strains, Phase IV (KMG-IV): sequencing the most valuable type-strain genomes for metagenomic binning, comparative biology and taxonomic classification.</title>
        <authorList>
            <person name="Goeker M."/>
        </authorList>
    </citation>
    <scope>NUCLEOTIDE SEQUENCE [LARGE SCALE GENOMIC DNA]</scope>
    <source>
        <strain evidence="3 4">DSM 21945</strain>
    </source>
</reference>
<keyword evidence="2" id="KW-1133">Transmembrane helix</keyword>
<accession>A0A3N1PUN1</accession>
<sequence length="276" mass="30037">MSRGFTLIELIAVIVLLGVIGLGGYGYLRFGTQLYTDTAGRAQTLSQGRFAVERLTRELRNAVPNSVRVSSGGNCLEFVPIVVAMRYLQAPLAPESASTIKARWLPPDGSTPASGDSISWNSDFFGNQLWAIINPTQPGQLYAASDTDRRSQQLTGSAYDNQGFYLLTLSEASRYAKDSPSHRLYLGATPVSFCRQGSGLYRYQFYGLSATQPTPGAGLAGGQLIAEQLADGGEPLFRYDSATLTRNAVVHILLRFEALSQDDLFFNLEVHQPNVP</sequence>
<dbReference type="Proteomes" id="UP000268033">
    <property type="component" value="Unassembled WGS sequence"/>
</dbReference>
<evidence type="ECO:0000313" key="3">
    <source>
        <dbReference type="EMBL" id="ROQ30831.1"/>
    </source>
</evidence>
<dbReference type="InterPro" id="IPR012902">
    <property type="entry name" value="N_methyl_site"/>
</dbReference>
<dbReference type="AlphaFoldDB" id="A0A3N1PUN1"/>
<keyword evidence="2" id="KW-0812">Transmembrane</keyword>
<evidence type="ECO:0000256" key="2">
    <source>
        <dbReference type="SAM" id="Phobius"/>
    </source>
</evidence>
<comment type="caution">
    <text evidence="3">The sequence shown here is derived from an EMBL/GenBank/DDBJ whole genome shotgun (WGS) entry which is preliminary data.</text>
</comment>
<dbReference type="NCBIfam" id="TIGR02532">
    <property type="entry name" value="IV_pilin_GFxxxE"/>
    <property type="match status" value="1"/>
</dbReference>
<proteinExistence type="predicted"/>
<dbReference type="STRING" id="584787.GCA_001247655_03576"/>
<dbReference type="Pfam" id="PF07963">
    <property type="entry name" value="N_methyl"/>
    <property type="match status" value="1"/>
</dbReference>
<feature type="transmembrane region" description="Helical" evidence="2">
    <location>
        <begin position="7"/>
        <end position="28"/>
    </location>
</feature>
<evidence type="ECO:0000256" key="1">
    <source>
        <dbReference type="ARBA" id="ARBA00004167"/>
    </source>
</evidence>
<keyword evidence="4" id="KW-1185">Reference proteome</keyword>
<dbReference type="GO" id="GO:0016020">
    <property type="term" value="C:membrane"/>
    <property type="evidence" value="ECO:0007669"/>
    <property type="project" value="UniProtKB-SubCell"/>
</dbReference>
<comment type="subcellular location">
    <subcellularLocation>
        <location evidence="1">Membrane</location>
        <topology evidence="1">Single-pass membrane protein</topology>
    </subcellularLocation>
</comment>
<dbReference type="RefSeq" id="WP_123420549.1">
    <property type="nucleotide sequence ID" value="NZ_RJUL01000001.1"/>
</dbReference>
<dbReference type="EMBL" id="RJUL01000001">
    <property type="protein sequence ID" value="ROQ30831.1"/>
    <property type="molecule type" value="Genomic_DNA"/>
</dbReference>
<protein>
    <submittedName>
        <fullName evidence="3">MSHA biogenesis protein MshO</fullName>
    </submittedName>
</protein>
<evidence type="ECO:0000313" key="4">
    <source>
        <dbReference type="Proteomes" id="UP000268033"/>
    </source>
</evidence>